<evidence type="ECO:0000256" key="6">
    <source>
        <dbReference type="ARBA" id="ARBA00022833"/>
    </source>
</evidence>
<comment type="similarity">
    <text evidence="1">Belongs to the peptidase M10A family. Matrix metalloproteinases (MMPs) subfamily.</text>
</comment>
<feature type="binding site" evidence="11">
    <location>
        <position position="261"/>
    </location>
    <ligand>
        <name>Zn(2+)</name>
        <dbReference type="ChEBI" id="CHEBI:29105"/>
        <label>1</label>
    </ligand>
</feature>
<dbReference type="EMBL" id="JAVIJP010000032">
    <property type="protein sequence ID" value="KAL3631071.1"/>
    <property type="molecule type" value="Genomic_DNA"/>
</dbReference>
<feature type="binding site" evidence="11">
    <location>
        <position position="253"/>
    </location>
    <ligand>
        <name>Ca(2+)</name>
        <dbReference type="ChEBI" id="CHEBI:29108"/>
        <label>3</label>
    </ligand>
</feature>
<evidence type="ECO:0000256" key="3">
    <source>
        <dbReference type="ARBA" id="ARBA00022723"/>
    </source>
</evidence>
<feature type="active site" evidence="10">
    <location>
        <position position="302"/>
    </location>
</feature>
<evidence type="ECO:0000313" key="16">
    <source>
        <dbReference type="Proteomes" id="UP001632038"/>
    </source>
</evidence>
<dbReference type="PRINTS" id="PR00138">
    <property type="entry name" value="MATRIXIN"/>
</dbReference>
<dbReference type="Pfam" id="PF01471">
    <property type="entry name" value="PG_binding_1"/>
    <property type="match status" value="1"/>
</dbReference>
<dbReference type="SUPFAM" id="SSF55486">
    <property type="entry name" value="Metalloproteases ('zincins'), catalytic domain"/>
    <property type="match status" value="1"/>
</dbReference>
<gene>
    <name evidence="15" type="ORF">CASFOL_024055</name>
</gene>
<dbReference type="AlphaFoldDB" id="A0ABD3CM93"/>
<dbReference type="SUPFAM" id="SSF47090">
    <property type="entry name" value="PGBD-like"/>
    <property type="match status" value="1"/>
</dbReference>
<evidence type="ECO:0000256" key="5">
    <source>
        <dbReference type="ARBA" id="ARBA00022801"/>
    </source>
</evidence>
<dbReference type="Pfam" id="PF00413">
    <property type="entry name" value="Peptidase_M10"/>
    <property type="match status" value="1"/>
</dbReference>
<feature type="binding site" evidence="11">
    <location>
        <position position="246"/>
    </location>
    <ligand>
        <name>Zn(2+)</name>
        <dbReference type="ChEBI" id="CHEBI:29105"/>
        <label>1</label>
    </ligand>
</feature>
<sequence length="392" mass="43499">MKFNKYTHSSLKNLNTHKIKMKINFCIITVTLLLLTFSINFPTQVTAHFYPNITSIPNSLIPNASIWDAFNKFAGCQKGVKSQGLSKLKKYFQLFGYINNSYGNFSDDFDDYLEAAVRNYQLNFNLNVTGELDAPTLKHIVQPRCGNPDIVNGTSTMRRSGNSSNTYQTIHTVSHYTFFPDRPRWPPGRNRLTYAFRPANQLSAAVREAFRRAFDRWTEVTTLTFVETDTSYDGADIRIGFYTGDHGDGEPFDGVMGTLAHAFSPPVGRLHLDGEENWLVDGDVLSSPGVSAVDLESVAVHEIGHLLGLGHSSVEEAIMYPTISSGTRKVELASDDIMGIQELYGSNPNYNGSGPVLTPRDERDTSGGAPRPWRCVGTVGLLVVGLFSFLLF</sequence>
<feature type="short sequence motif" description="Cysteine switch" evidence="12">
    <location>
        <begin position="143"/>
        <end position="173"/>
    </location>
</feature>
<organism evidence="15 16">
    <name type="scientific">Castilleja foliolosa</name>
    <dbReference type="NCBI Taxonomy" id="1961234"/>
    <lineage>
        <taxon>Eukaryota</taxon>
        <taxon>Viridiplantae</taxon>
        <taxon>Streptophyta</taxon>
        <taxon>Embryophyta</taxon>
        <taxon>Tracheophyta</taxon>
        <taxon>Spermatophyta</taxon>
        <taxon>Magnoliopsida</taxon>
        <taxon>eudicotyledons</taxon>
        <taxon>Gunneridae</taxon>
        <taxon>Pentapetalae</taxon>
        <taxon>asterids</taxon>
        <taxon>lamiids</taxon>
        <taxon>Lamiales</taxon>
        <taxon>Orobanchaceae</taxon>
        <taxon>Pedicularideae</taxon>
        <taxon>Castillejinae</taxon>
        <taxon>Castilleja</taxon>
    </lineage>
</organism>
<feature type="domain" description="Peptidase metallopeptidase" evidence="14">
    <location>
        <begin position="181"/>
        <end position="346"/>
    </location>
</feature>
<dbReference type="InterPro" id="IPR021190">
    <property type="entry name" value="Pept_M10A"/>
</dbReference>
<feature type="binding site" evidence="11">
    <location>
        <position position="273"/>
    </location>
    <ligand>
        <name>Ca(2+)</name>
        <dbReference type="ChEBI" id="CHEBI:29108"/>
        <label>3</label>
    </ligand>
</feature>
<comment type="cofactor">
    <cofactor evidence="11">
        <name>Ca(2+)</name>
        <dbReference type="ChEBI" id="CHEBI:29108"/>
    </cofactor>
    <text evidence="11">Can bind about 5 Ca(2+) ions per subunit.</text>
</comment>
<feature type="binding site" evidence="11">
    <location>
        <position position="319"/>
    </location>
    <ligand>
        <name>Zn(2+)</name>
        <dbReference type="ChEBI" id="CHEBI:29105"/>
        <label>2</label>
        <note>catalytic</note>
    </ligand>
</feature>
<feature type="binding site" evidence="11">
    <location>
        <position position="254"/>
    </location>
    <ligand>
        <name>Ca(2+)</name>
        <dbReference type="ChEBI" id="CHEBI:29108"/>
        <label>3</label>
    </ligand>
</feature>
<evidence type="ECO:0000256" key="1">
    <source>
        <dbReference type="ARBA" id="ARBA00009614"/>
    </source>
</evidence>
<evidence type="ECO:0000256" key="4">
    <source>
        <dbReference type="ARBA" id="ARBA00022729"/>
    </source>
</evidence>
<keyword evidence="2" id="KW-0645">Protease</keyword>
<evidence type="ECO:0000256" key="13">
    <source>
        <dbReference type="SAM" id="MobiDB-lite"/>
    </source>
</evidence>
<feature type="binding site" evidence="11">
    <location>
        <position position="276"/>
    </location>
    <ligand>
        <name>Ca(2+)</name>
        <dbReference type="ChEBI" id="CHEBI:29108"/>
        <label>3</label>
    </ligand>
</feature>
<accession>A0ABD3CM93</accession>
<feature type="binding site" description="in inhibited form" evidence="11">
    <location>
        <position position="145"/>
    </location>
    <ligand>
        <name>Zn(2+)</name>
        <dbReference type="ChEBI" id="CHEBI:29105"/>
        <label>2</label>
        <note>catalytic</note>
    </ligand>
</feature>
<feature type="binding site" evidence="11">
    <location>
        <position position="236"/>
    </location>
    <ligand>
        <name>Ca(2+)</name>
        <dbReference type="ChEBI" id="CHEBI:29108"/>
        <label>2</label>
    </ligand>
</feature>
<protein>
    <recommendedName>
        <fullName evidence="14">Peptidase metallopeptidase domain-containing protein</fullName>
    </recommendedName>
</protein>
<evidence type="ECO:0000256" key="11">
    <source>
        <dbReference type="PIRSR" id="PIRSR621190-2"/>
    </source>
</evidence>
<keyword evidence="5" id="KW-0378">Hydrolase</keyword>
<keyword evidence="11" id="KW-0106">Calcium</keyword>
<reference evidence="16" key="1">
    <citation type="journal article" date="2024" name="IScience">
        <title>Strigolactones Initiate the Formation of Haustorium-like Structures in Castilleja.</title>
        <authorList>
            <person name="Buerger M."/>
            <person name="Peterson D."/>
            <person name="Chory J."/>
        </authorList>
    </citation>
    <scope>NUCLEOTIDE SEQUENCE [LARGE SCALE GENOMIC DNA]</scope>
</reference>
<dbReference type="Proteomes" id="UP001632038">
    <property type="component" value="Unassembled WGS sequence"/>
</dbReference>
<feature type="region of interest" description="Disordered" evidence="13">
    <location>
        <begin position="350"/>
        <end position="369"/>
    </location>
</feature>
<dbReference type="PROSITE" id="PS00546">
    <property type="entry name" value="CYSTEINE_SWITCH"/>
    <property type="match status" value="1"/>
</dbReference>
<dbReference type="InterPro" id="IPR036365">
    <property type="entry name" value="PGBD-like_sf"/>
</dbReference>
<dbReference type="InterPro" id="IPR021158">
    <property type="entry name" value="Pept_M10A_Zn_BS"/>
</dbReference>
<dbReference type="InterPro" id="IPR002477">
    <property type="entry name" value="Peptidoglycan-bd-like"/>
</dbReference>
<evidence type="ECO:0000313" key="15">
    <source>
        <dbReference type="EMBL" id="KAL3631071.1"/>
    </source>
</evidence>
<feature type="binding site" evidence="11">
    <location>
        <position position="311"/>
    </location>
    <ligand>
        <name>Zn(2+)</name>
        <dbReference type="ChEBI" id="CHEBI:29105"/>
        <label>2</label>
        <note>catalytic</note>
    </ligand>
</feature>
<evidence type="ECO:0000256" key="9">
    <source>
        <dbReference type="ARBA" id="ARBA00023180"/>
    </source>
</evidence>
<comment type="cofactor">
    <cofactor evidence="11">
        <name>Zn(2+)</name>
        <dbReference type="ChEBI" id="CHEBI:29105"/>
    </cofactor>
    <text evidence="11">Binds 2 Zn(2+) ions per subunit.</text>
</comment>
<keyword evidence="3 11" id="KW-0479">Metal-binding</keyword>
<keyword evidence="16" id="KW-1185">Reference proteome</keyword>
<comment type="caution">
    <text evidence="15">The sequence shown here is derived from an EMBL/GenBank/DDBJ whole genome shotgun (WGS) entry which is preliminary data.</text>
</comment>
<feature type="binding site" evidence="11">
    <location>
        <position position="276"/>
    </location>
    <ligand>
        <name>Ca(2+)</name>
        <dbReference type="ChEBI" id="CHEBI:29108"/>
        <label>1</label>
    </ligand>
</feature>
<evidence type="ECO:0000259" key="14">
    <source>
        <dbReference type="SMART" id="SM00235"/>
    </source>
</evidence>
<keyword evidence="4" id="KW-0732">Signal</keyword>
<proteinExistence type="inferred from homology"/>
<evidence type="ECO:0000256" key="8">
    <source>
        <dbReference type="ARBA" id="ARBA00023145"/>
    </source>
</evidence>
<evidence type="ECO:0000256" key="12">
    <source>
        <dbReference type="PIRSR" id="PIRSR621190-5"/>
    </source>
</evidence>
<keyword evidence="6 11" id="KW-0862">Zinc</keyword>
<dbReference type="GO" id="GO:0004222">
    <property type="term" value="F:metalloendopeptidase activity"/>
    <property type="evidence" value="ECO:0007669"/>
    <property type="project" value="UniProtKB-ARBA"/>
</dbReference>
<keyword evidence="8" id="KW-0865">Zymogen</keyword>
<dbReference type="CDD" id="cd04278">
    <property type="entry name" value="ZnMc_MMP"/>
    <property type="match status" value="1"/>
</dbReference>
<evidence type="ECO:0000256" key="2">
    <source>
        <dbReference type="ARBA" id="ARBA00022670"/>
    </source>
</evidence>
<keyword evidence="9" id="KW-0325">Glycoprotein</keyword>
<dbReference type="Gene3D" id="3.40.390.10">
    <property type="entry name" value="Collagenase (Catalytic Domain)"/>
    <property type="match status" value="1"/>
</dbReference>
<dbReference type="InterPro" id="IPR024079">
    <property type="entry name" value="MetalloPept_cat_dom_sf"/>
</dbReference>
<dbReference type="InterPro" id="IPR006026">
    <property type="entry name" value="Peptidase_Metallo"/>
</dbReference>
<dbReference type="InterPro" id="IPR033739">
    <property type="entry name" value="M10A_MMP"/>
</dbReference>
<feature type="binding site" evidence="11">
    <location>
        <position position="301"/>
    </location>
    <ligand>
        <name>Zn(2+)</name>
        <dbReference type="ChEBI" id="CHEBI:29105"/>
        <label>2</label>
        <note>catalytic</note>
    </ligand>
</feature>
<dbReference type="GO" id="GO:0006508">
    <property type="term" value="P:proteolysis"/>
    <property type="evidence" value="ECO:0007669"/>
    <property type="project" value="UniProtKB-KW"/>
</dbReference>
<dbReference type="GO" id="GO:0046872">
    <property type="term" value="F:metal ion binding"/>
    <property type="evidence" value="ECO:0007669"/>
    <property type="project" value="UniProtKB-KW"/>
</dbReference>
<dbReference type="FunFam" id="3.40.390.10:FF:000018">
    <property type="entry name" value="Metalloendoproteinase 1"/>
    <property type="match status" value="1"/>
</dbReference>
<dbReference type="PANTHER" id="PTHR10201">
    <property type="entry name" value="MATRIX METALLOPROTEINASE"/>
    <property type="match status" value="1"/>
</dbReference>
<feature type="binding site" evidence="11">
    <location>
        <position position="271"/>
    </location>
    <ligand>
        <name>Zn(2+)</name>
        <dbReference type="ChEBI" id="CHEBI:29105"/>
        <label>1</label>
    </ligand>
</feature>
<feature type="binding site" evidence="11">
    <location>
        <position position="305"/>
    </location>
    <ligand>
        <name>Zn(2+)</name>
        <dbReference type="ChEBI" id="CHEBI:29105"/>
        <label>2</label>
        <note>catalytic</note>
    </ligand>
</feature>
<dbReference type="SMART" id="SM00235">
    <property type="entry name" value="ZnMc"/>
    <property type="match status" value="1"/>
</dbReference>
<name>A0ABD3CM93_9LAMI</name>
<dbReference type="PANTHER" id="PTHR10201:SF272">
    <property type="entry name" value="METALLOENDOPROTEINASE 5-MMP"/>
    <property type="match status" value="1"/>
</dbReference>
<feature type="binding site" evidence="11">
    <location>
        <position position="248"/>
    </location>
    <ligand>
        <name>Zn(2+)</name>
        <dbReference type="ChEBI" id="CHEBI:29105"/>
        <label>1</label>
    </ligand>
</feature>
<dbReference type="InterPro" id="IPR001818">
    <property type="entry name" value="Pept_M10_metallopeptidase"/>
</dbReference>
<keyword evidence="7" id="KW-0482">Metalloprotease</keyword>
<evidence type="ECO:0000256" key="7">
    <source>
        <dbReference type="ARBA" id="ARBA00023049"/>
    </source>
</evidence>
<evidence type="ECO:0000256" key="10">
    <source>
        <dbReference type="PIRSR" id="PIRSR621190-1"/>
    </source>
</evidence>